<evidence type="ECO:0000313" key="2">
    <source>
        <dbReference type="EMBL" id="OHW63219.1"/>
    </source>
</evidence>
<dbReference type="Pfam" id="PF00149">
    <property type="entry name" value="Metallophos"/>
    <property type="match status" value="1"/>
</dbReference>
<gene>
    <name evidence="2" type="primary">cpdA</name>
    <name evidence="2" type="ORF">EUAN_00830</name>
</gene>
<protein>
    <submittedName>
        <fullName evidence="2">3',5'-cyclic adenosine monophosphate phosphodiesterase CpdA</fullName>
        <ecNumber evidence="2">3.1.4.17</ecNumber>
    </submittedName>
</protein>
<feature type="domain" description="Calcineurin-like phosphoesterase" evidence="1">
    <location>
        <begin position="1"/>
        <end position="198"/>
    </location>
</feature>
<keyword evidence="3" id="KW-1185">Reference proteome</keyword>
<dbReference type="SUPFAM" id="SSF56300">
    <property type="entry name" value="Metallo-dependent phosphatases"/>
    <property type="match status" value="1"/>
</dbReference>
<dbReference type="Proteomes" id="UP000180254">
    <property type="component" value="Unassembled WGS sequence"/>
</dbReference>
<dbReference type="OrthoDB" id="8610138at2"/>
<dbReference type="Gene3D" id="3.60.21.10">
    <property type="match status" value="1"/>
</dbReference>
<proteinExistence type="predicted"/>
<dbReference type="RefSeq" id="WP_071060554.1">
    <property type="nucleotide sequence ID" value="NZ_MKIE01000001.1"/>
</dbReference>
<dbReference type="PANTHER" id="PTHR31302:SF22">
    <property type="entry name" value="PHOSPHOESTERASE"/>
    <property type="match status" value="1"/>
</dbReference>
<dbReference type="GO" id="GO:0004114">
    <property type="term" value="F:3',5'-cyclic-nucleotide phosphodiesterase activity"/>
    <property type="evidence" value="ECO:0007669"/>
    <property type="project" value="UniProtKB-EC"/>
</dbReference>
<evidence type="ECO:0000313" key="3">
    <source>
        <dbReference type="Proteomes" id="UP000180254"/>
    </source>
</evidence>
<dbReference type="PANTHER" id="PTHR31302">
    <property type="entry name" value="TRANSMEMBRANE PROTEIN WITH METALLOPHOSPHOESTERASE DOMAIN-RELATED"/>
    <property type="match status" value="1"/>
</dbReference>
<dbReference type="InterPro" id="IPR029052">
    <property type="entry name" value="Metallo-depent_PP-like"/>
</dbReference>
<sequence length="234" mass="26787">MNIYAMSDLHLDSTGEKSMDVFGEVWENYQEEIFKNIEDTVSEGDMLLVPGDISWALKPEEAYLDLKKLDALPGKKLLGKGNHDYWWGTKAKLKGMELETIDFVQTNSFKIGDVGVFGTRGWSSKEGEEYSEQDEKIFERELNRLEISLETLKDEKLSKRIVMLHYPPFRFSDSSPNEFVDIMKRYGVDICIYGHLHAEGHKFAVEGSVEGIEFHLVSCDYLKLKPKFIAIGGE</sequence>
<reference evidence="2 3" key="1">
    <citation type="submission" date="2016-09" db="EMBL/GenBank/DDBJ databases">
        <title>Genome sequence of Eubacterium angustum.</title>
        <authorList>
            <person name="Poehlein A."/>
            <person name="Daniel R."/>
        </authorList>
    </citation>
    <scope>NUCLEOTIDE SEQUENCE [LARGE SCALE GENOMIC DNA]</scope>
    <source>
        <strain evidence="2 3">DSM 1989</strain>
    </source>
</reference>
<accession>A0A1S1VBL9</accession>
<dbReference type="STRING" id="39480.EUAN_00830"/>
<dbReference type="InterPro" id="IPR014578">
    <property type="entry name" value="Pesterase_CT488"/>
</dbReference>
<dbReference type="InterPro" id="IPR051158">
    <property type="entry name" value="Metallophosphoesterase_sf"/>
</dbReference>
<comment type="caution">
    <text evidence="2">The sequence shown here is derived from an EMBL/GenBank/DDBJ whole genome shotgun (WGS) entry which is preliminary data.</text>
</comment>
<evidence type="ECO:0000259" key="1">
    <source>
        <dbReference type="Pfam" id="PF00149"/>
    </source>
</evidence>
<keyword evidence="2" id="KW-0378">Hydrolase</keyword>
<dbReference type="EMBL" id="MKIE01000001">
    <property type="protein sequence ID" value="OHW63219.1"/>
    <property type="molecule type" value="Genomic_DNA"/>
</dbReference>
<dbReference type="PIRSF" id="PIRSF033094">
    <property type="entry name" value="Pesterase_CT488"/>
    <property type="match status" value="1"/>
</dbReference>
<organism evidence="2 3">
    <name type="scientific">Andreesenia angusta</name>
    <dbReference type="NCBI Taxonomy" id="39480"/>
    <lineage>
        <taxon>Bacteria</taxon>
        <taxon>Bacillati</taxon>
        <taxon>Bacillota</taxon>
        <taxon>Tissierellia</taxon>
        <taxon>Tissierellales</taxon>
        <taxon>Gottschalkiaceae</taxon>
        <taxon>Andreesenia</taxon>
    </lineage>
</organism>
<name>A0A1S1VBL9_9FIRM</name>
<dbReference type="AlphaFoldDB" id="A0A1S1VBL9"/>
<dbReference type="EC" id="3.1.4.17" evidence="2"/>
<dbReference type="InterPro" id="IPR004843">
    <property type="entry name" value="Calcineurin-like_PHP"/>
</dbReference>